<proteinExistence type="predicted"/>
<dbReference type="RefSeq" id="XP_004500136.1">
    <property type="nucleotide sequence ID" value="XM_004500079.1"/>
</dbReference>
<accession>A0A1S2Y6B6</accession>
<dbReference type="PaxDb" id="3827-XP_004500136.1"/>
<organism evidence="2 3">
    <name type="scientific">Cicer arietinum</name>
    <name type="common">Chickpea</name>
    <name type="synonym">Garbanzo</name>
    <dbReference type="NCBI Taxonomy" id="3827"/>
    <lineage>
        <taxon>Eukaryota</taxon>
        <taxon>Viridiplantae</taxon>
        <taxon>Streptophyta</taxon>
        <taxon>Embryophyta</taxon>
        <taxon>Tracheophyta</taxon>
        <taxon>Spermatophyta</taxon>
        <taxon>Magnoliopsida</taxon>
        <taxon>eudicotyledons</taxon>
        <taxon>Gunneridae</taxon>
        <taxon>Pentapetalae</taxon>
        <taxon>rosids</taxon>
        <taxon>fabids</taxon>
        <taxon>Fabales</taxon>
        <taxon>Fabaceae</taxon>
        <taxon>Papilionoideae</taxon>
        <taxon>50 kb inversion clade</taxon>
        <taxon>NPAAA clade</taxon>
        <taxon>Hologalegina</taxon>
        <taxon>IRL clade</taxon>
        <taxon>Cicereae</taxon>
        <taxon>Cicer</taxon>
    </lineage>
</organism>
<gene>
    <name evidence="3" type="primary">LOC101508995</name>
</gene>
<dbReference type="Proteomes" id="UP000087171">
    <property type="component" value="Chromosome Ca5"/>
</dbReference>
<feature type="compositionally biased region" description="Polar residues" evidence="1">
    <location>
        <begin position="56"/>
        <end position="81"/>
    </location>
</feature>
<protein>
    <submittedName>
        <fullName evidence="3">Uncharacterized protein</fullName>
    </submittedName>
</protein>
<keyword evidence="2" id="KW-1185">Reference proteome</keyword>
<evidence type="ECO:0000313" key="2">
    <source>
        <dbReference type="Proteomes" id="UP000087171"/>
    </source>
</evidence>
<evidence type="ECO:0000313" key="3">
    <source>
        <dbReference type="RefSeq" id="XP_004500136.1"/>
    </source>
</evidence>
<feature type="compositionally biased region" description="Pro residues" evidence="1">
    <location>
        <begin position="82"/>
        <end position="93"/>
    </location>
</feature>
<reference evidence="3" key="2">
    <citation type="submission" date="2025-08" db="UniProtKB">
        <authorList>
            <consortium name="RefSeq"/>
        </authorList>
    </citation>
    <scope>IDENTIFICATION</scope>
    <source>
        <tissue evidence="3">Etiolated seedlings</tissue>
    </source>
</reference>
<feature type="region of interest" description="Disordered" evidence="1">
    <location>
        <begin position="1"/>
        <end position="93"/>
    </location>
</feature>
<reference evidence="2" key="1">
    <citation type="journal article" date="2013" name="Nat. Biotechnol.">
        <title>Draft genome sequence of chickpea (Cicer arietinum) provides a resource for trait improvement.</title>
        <authorList>
            <person name="Varshney R.K."/>
            <person name="Song C."/>
            <person name="Saxena R.K."/>
            <person name="Azam S."/>
            <person name="Yu S."/>
            <person name="Sharpe A.G."/>
            <person name="Cannon S."/>
            <person name="Baek J."/>
            <person name="Rosen B.D."/>
            <person name="Tar'an B."/>
            <person name="Millan T."/>
            <person name="Zhang X."/>
            <person name="Ramsay L.D."/>
            <person name="Iwata A."/>
            <person name="Wang Y."/>
            <person name="Nelson W."/>
            <person name="Farmer A.D."/>
            <person name="Gaur P.M."/>
            <person name="Soderlund C."/>
            <person name="Penmetsa R.V."/>
            <person name="Xu C."/>
            <person name="Bharti A.K."/>
            <person name="He W."/>
            <person name="Winter P."/>
            <person name="Zhao S."/>
            <person name="Hane J.K."/>
            <person name="Carrasquilla-Garcia N."/>
            <person name="Condie J.A."/>
            <person name="Upadhyaya H.D."/>
            <person name="Luo M.C."/>
            <person name="Thudi M."/>
            <person name="Gowda C.L."/>
            <person name="Singh N.P."/>
            <person name="Lichtenzveig J."/>
            <person name="Gali K.K."/>
            <person name="Rubio J."/>
            <person name="Nadarajan N."/>
            <person name="Dolezel J."/>
            <person name="Bansal K.C."/>
            <person name="Xu X."/>
            <person name="Edwards D."/>
            <person name="Zhang G."/>
            <person name="Kahl G."/>
            <person name="Gil J."/>
            <person name="Singh K.B."/>
            <person name="Datta S.K."/>
            <person name="Jackson S.A."/>
            <person name="Wang J."/>
            <person name="Cook D.R."/>
        </authorList>
    </citation>
    <scope>NUCLEOTIDE SEQUENCE [LARGE SCALE GENOMIC DNA]</scope>
    <source>
        <strain evidence="2">cv. CDC Frontier</strain>
    </source>
</reference>
<feature type="compositionally biased region" description="Polar residues" evidence="1">
    <location>
        <begin position="27"/>
        <end position="49"/>
    </location>
</feature>
<name>A0A1S2Y6B6_CICAR</name>
<dbReference type="AlphaFoldDB" id="A0A1S2Y6B6"/>
<feature type="compositionally biased region" description="Polar residues" evidence="1">
    <location>
        <begin position="1"/>
        <end position="16"/>
    </location>
</feature>
<sequence>MKKQSSAKNISKSALPSTIPKRKRSTRQSGAHSTVLQEHYPSPQTTTPDHSPPNPEKTTTQERSPLCTPPTTAQRRSSPSPNILPFPSNPPSLPYSFNHTSTEVPVVPYLYHQQSDMCFQLPFHSTSIISPAFVSP</sequence>
<evidence type="ECO:0000256" key="1">
    <source>
        <dbReference type="SAM" id="MobiDB-lite"/>
    </source>
</evidence>